<dbReference type="AlphaFoldDB" id="A0A316GIZ2"/>
<feature type="compositionally biased region" description="Low complexity" evidence="1">
    <location>
        <begin position="84"/>
        <end position="103"/>
    </location>
</feature>
<evidence type="ECO:0000313" key="4">
    <source>
        <dbReference type="Proteomes" id="UP000245708"/>
    </source>
</evidence>
<organism evidence="3 4">
    <name type="scientific">Roseicyclus mahoneyensis</name>
    <dbReference type="NCBI Taxonomy" id="164332"/>
    <lineage>
        <taxon>Bacteria</taxon>
        <taxon>Pseudomonadati</taxon>
        <taxon>Pseudomonadota</taxon>
        <taxon>Alphaproteobacteria</taxon>
        <taxon>Rhodobacterales</taxon>
        <taxon>Roseobacteraceae</taxon>
        <taxon>Roseicyclus</taxon>
    </lineage>
</organism>
<protein>
    <submittedName>
        <fullName evidence="3">Putative flap endonuclease-1-like 5' DNA nuclease</fullName>
    </submittedName>
</protein>
<accession>A0A316GIZ2</accession>
<name>A0A316GIZ2_9RHOB</name>
<gene>
    <name evidence="3" type="ORF">C7455_103267</name>
</gene>
<dbReference type="Gene3D" id="1.10.150.20">
    <property type="entry name" value="5' to 3' exonuclease, C-terminal subdomain"/>
    <property type="match status" value="1"/>
</dbReference>
<evidence type="ECO:0000256" key="1">
    <source>
        <dbReference type="SAM" id="MobiDB-lite"/>
    </source>
</evidence>
<keyword evidence="4" id="KW-1185">Reference proteome</keyword>
<evidence type="ECO:0000313" key="3">
    <source>
        <dbReference type="EMBL" id="PWK61067.1"/>
    </source>
</evidence>
<keyword evidence="3" id="KW-0540">Nuclease</keyword>
<dbReference type="GO" id="GO:0004519">
    <property type="term" value="F:endonuclease activity"/>
    <property type="evidence" value="ECO:0007669"/>
    <property type="project" value="UniProtKB-KW"/>
</dbReference>
<reference evidence="3 4" key="1">
    <citation type="submission" date="2018-05" db="EMBL/GenBank/DDBJ databases">
        <title>Genomic Encyclopedia of Type Strains, Phase IV (KMG-IV): sequencing the most valuable type-strain genomes for metagenomic binning, comparative biology and taxonomic classification.</title>
        <authorList>
            <person name="Goeker M."/>
        </authorList>
    </citation>
    <scope>NUCLEOTIDE SEQUENCE [LARGE SCALE GENOMIC DNA]</scope>
    <source>
        <strain evidence="3 4">DSM 16097</strain>
    </source>
</reference>
<dbReference type="EMBL" id="QGGW01000003">
    <property type="protein sequence ID" value="PWK61067.1"/>
    <property type="molecule type" value="Genomic_DNA"/>
</dbReference>
<keyword evidence="2" id="KW-1133">Transmembrane helix</keyword>
<keyword evidence="2" id="KW-0472">Membrane</keyword>
<keyword evidence="2" id="KW-0812">Transmembrane</keyword>
<dbReference type="Proteomes" id="UP000245708">
    <property type="component" value="Unassembled WGS sequence"/>
</dbReference>
<keyword evidence="3" id="KW-0378">Hydrolase</keyword>
<keyword evidence="3" id="KW-0255">Endonuclease</keyword>
<feature type="transmembrane region" description="Helical" evidence="2">
    <location>
        <begin position="16"/>
        <end position="41"/>
    </location>
</feature>
<proteinExistence type="predicted"/>
<evidence type="ECO:0000256" key="2">
    <source>
        <dbReference type="SAM" id="Phobius"/>
    </source>
</evidence>
<comment type="caution">
    <text evidence="3">The sequence shown here is derived from an EMBL/GenBank/DDBJ whole genome shotgun (WGS) entry which is preliminary data.</text>
</comment>
<sequence>MTEAMWLRGQAAQRDFFHLVVFGTAFVGAAAVQAIALGLTAPRSYWAALGRAAAAPPRLRSKPPRKSVAEVVKLTPPALVVPDAPRIPRAAPAPTDPEATATASQHLRDAPRGGVADDLTRLKGVGPKLEAALNEFGIYRFDQIAALDEEGIAWLDAQQKGFRMICARHDIVAQARALV</sequence>
<feature type="region of interest" description="Disordered" evidence="1">
    <location>
        <begin position="84"/>
        <end position="114"/>
    </location>
</feature>